<feature type="transmembrane region" description="Helical" evidence="14">
    <location>
        <begin position="148"/>
        <end position="167"/>
    </location>
</feature>
<keyword evidence="8 14" id="KW-1133">Transmembrane helix</keyword>
<evidence type="ECO:0000256" key="3">
    <source>
        <dbReference type="ARBA" id="ARBA00022448"/>
    </source>
</evidence>
<dbReference type="InterPro" id="IPR051562">
    <property type="entry name" value="Ascorbate-PTS_EIIC"/>
</dbReference>
<evidence type="ECO:0000313" key="15">
    <source>
        <dbReference type="EMBL" id="MBU9843655.1"/>
    </source>
</evidence>
<evidence type="ECO:0000256" key="8">
    <source>
        <dbReference type="ARBA" id="ARBA00022989"/>
    </source>
</evidence>
<evidence type="ECO:0000256" key="9">
    <source>
        <dbReference type="ARBA" id="ARBA00023136"/>
    </source>
</evidence>
<gene>
    <name evidence="15" type="ORF">J1784_01170</name>
</gene>
<feature type="transmembrane region" description="Helical" evidence="14">
    <location>
        <begin position="228"/>
        <end position="247"/>
    </location>
</feature>
<feature type="transmembrane region" description="Helical" evidence="14">
    <location>
        <begin position="98"/>
        <end position="116"/>
    </location>
</feature>
<organism evidence="15 16">
    <name type="scientific">Rahnella ecdela</name>
    <dbReference type="NCBI Taxonomy" id="2816250"/>
    <lineage>
        <taxon>Bacteria</taxon>
        <taxon>Pseudomonadati</taxon>
        <taxon>Pseudomonadota</taxon>
        <taxon>Gammaproteobacteria</taxon>
        <taxon>Enterobacterales</taxon>
        <taxon>Yersiniaceae</taxon>
        <taxon>Rahnella</taxon>
    </lineage>
</organism>
<comment type="similarity">
    <text evidence="11">Belongs to the UlaA family.</text>
</comment>
<dbReference type="EMBL" id="JAFMOY010000094">
    <property type="protein sequence ID" value="MBU9843655.1"/>
    <property type="molecule type" value="Genomic_DNA"/>
</dbReference>
<feature type="transmembrane region" description="Helical" evidence="14">
    <location>
        <begin position="346"/>
        <end position="366"/>
    </location>
</feature>
<dbReference type="PANTHER" id="PTHR33843:SF4">
    <property type="entry name" value="ASCORBATE-SPECIFIC PTS SYSTEM EIIC COMPONENT"/>
    <property type="match status" value="1"/>
</dbReference>
<feature type="transmembrane region" description="Helical" evidence="14">
    <location>
        <begin position="12"/>
        <end position="30"/>
    </location>
</feature>
<dbReference type="Pfam" id="PF03611">
    <property type="entry name" value="EIIC-GAT"/>
    <property type="match status" value="1"/>
</dbReference>
<evidence type="ECO:0000256" key="13">
    <source>
        <dbReference type="ARBA" id="ARBA00042859"/>
    </source>
</evidence>
<sequence>MKDIIEFIIFQILDKAPLFLGIIALFGLMLQRKKTSEIIDGTVKTIVGLLVITIGSGTLLKSLSPIMGQLNKILGIHGVLPANEAAFGVAMLKFANDVTLTFILGFLFHLFFVYIIPFKRFKNVFLTVHIQLFLATFMVLALPGALGLSGVALILTGAILCGLYWTLSPAITRKLGQHFIGDDLTLGHNQQVGAWLASKVAPLFGSPSEDAEELKLPGFLSMFRDNTISLAFLMPLIFLGIGLSVGAQGVTELSGRTNWIVWLLMQGLSFTAGVVILLIGVRMFIGSIVPAFKGISDRLLPDAVPALDCPALFPYSPTGAMLGFIGSVTGALVVTAATVLLKSPIIVFPSPIIMFFDGCTMGVFGNKYGGYKGALGAGFITSVIAHAGVILLYPMMGSLYGSGLMFSNIDFSLVWLPLMYLLKFIGTAFGLVA</sequence>
<dbReference type="RefSeq" id="WP_217147704.1">
    <property type="nucleotide sequence ID" value="NZ_JAFMOY010000094.1"/>
</dbReference>
<evidence type="ECO:0000256" key="11">
    <source>
        <dbReference type="ARBA" id="ARBA00038218"/>
    </source>
</evidence>
<dbReference type="Proteomes" id="UP000739284">
    <property type="component" value="Unassembled WGS sequence"/>
</dbReference>
<protein>
    <recommendedName>
        <fullName evidence="12">Ascorbate-specific PTS system EIIC component</fullName>
    </recommendedName>
    <alternativeName>
        <fullName evidence="13">Ascorbate-specific permease IIC component UlaA</fullName>
    </alternativeName>
</protein>
<keyword evidence="6" id="KW-0598">Phosphotransferase system</keyword>
<keyword evidence="7 14" id="KW-0812">Transmembrane</keyword>
<comment type="subcellular location">
    <subcellularLocation>
        <location evidence="1">Cell membrane</location>
        <topology evidence="1">Multi-pass membrane protein</topology>
    </subcellularLocation>
</comment>
<dbReference type="InterPro" id="IPR004703">
    <property type="entry name" value="PTS_sugar-sp_permease"/>
</dbReference>
<evidence type="ECO:0000256" key="10">
    <source>
        <dbReference type="ARBA" id="ARBA00037387"/>
    </source>
</evidence>
<comment type="caution">
    <text evidence="15">The sequence shown here is derived from an EMBL/GenBank/DDBJ whole genome shotgun (WGS) entry which is preliminary data.</text>
</comment>
<comment type="function">
    <text evidence="10">The phosphoenolpyruvate-dependent sugar phosphotransferase system (sugar PTS), a major carbohydrate active transport system, catalyzes the phosphorylation of incoming sugar substrates concomitantly with their translocation across the cell membrane. The enzyme II UlaABC PTS system is involved in ascorbate transport.</text>
</comment>
<evidence type="ECO:0000256" key="5">
    <source>
        <dbReference type="ARBA" id="ARBA00022597"/>
    </source>
</evidence>
<reference evidence="15 16" key="1">
    <citation type="submission" date="2021-03" db="EMBL/GenBank/DDBJ databases">
        <title>Five novel Rahnella species.</title>
        <authorList>
            <person name="Brady C."/>
            <person name="Asselin J."/>
            <person name="Beer S."/>
            <person name="Bruberg M.B."/>
            <person name="Crampton B."/>
            <person name="Venter S."/>
            <person name="Arnold D."/>
            <person name="Denman S."/>
        </authorList>
    </citation>
    <scope>NUCLEOTIDE SEQUENCE [LARGE SCALE GENOMIC DNA]</scope>
    <source>
        <strain evidence="15 16">FRB 231</strain>
    </source>
</reference>
<accession>A0ABS6L9P7</accession>
<keyword evidence="5" id="KW-0762">Sugar transport</keyword>
<feature type="transmembrane region" description="Helical" evidence="14">
    <location>
        <begin position="42"/>
        <end position="61"/>
    </location>
</feature>
<evidence type="ECO:0000256" key="6">
    <source>
        <dbReference type="ARBA" id="ARBA00022683"/>
    </source>
</evidence>
<evidence type="ECO:0000256" key="1">
    <source>
        <dbReference type="ARBA" id="ARBA00004651"/>
    </source>
</evidence>
<evidence type="ECO:0000256" key="4">
    <source>
        <dbReference type="ARBA" id="ARBA00022475"/>
    </source>
</evidence>
<evidence type="ECO:0000256" key="2">
    <source>
        <dbReference type="ARBA" id="ARBA00011738"/>
    </source>
</evidence>
<proteinExistence type="inferred from homology"/>
<dbReference type="PANTHER" id="PTHR33843">
    <property type="entry name" value="ASCORBATE-SPECIFIC PTS SYSTEM EIIC COMPONENT"/>
    <property type="match status" value="1"/>
</dbReference>
<name>A0ABS6L9P7_9GAMM</name>
<keyword evidence="9 14" id="KW-0472">Membrane</keyword>
<evidence type="ECO:0000256" key="12">
    <source>
        <dbReference type="ARBA" id="ARBA00039702"/>
    </source>
</evidence>
<evidence type="ECO:0000313" key="16">
    <source>
        <dbReference type="Proteomes" id="UP000739284"/>
    </source>
</evidence>
<keyword evidence="3" id="KW-0813">Transport</keyword>
<feature type="transmembrane region" description="Helical" evidence="14">
    <location>
        <begin position="413"/>
        <end position="432"/>
    </location>
</feature>
<feature type="transmembrane region" description="Helical" evidence="14">
    <location>
        <begin position="259"/>
        <end position="285"/>
    </location>
</feature>
<keyword evidence="16" id="KW-1185">Reference proteome</keyword>
<feature type="transmembrane region" description="Helical" evidence="14">
    <location>
        <begin position="373"/>
        <end position="393"/>
    </location>
</feature>
<keyword evidence="4" id="KW-1003">Cell membrane</keyword>
<evidence type="ECO:0000256" key="7">
    <source>
        <dbReference type="ARBA" id="ARBA00022692"/>
    </source>
</evidence>
<comment type="subunit">
    <text evidence="2">Homodimer.</text>
</comment>
<evidence type="ECO:0000256" key="14">
    <source>
        <dbReference type="SAM" id="Phobius"/>
    </source>
</evidence>
<feature type="transmembrane region" description="Helical" evidence="14">
    <location>
        <begin position="320"/>
        <end position="340"/>
    </location>
</feature>
<feature type="transmembrane region" description="Helical" evidence="14">
    <location>
        <begin position="123"/>
        <end position="142"/>
    </location>
</feature>